<protein>
    <submittedName>
        <fullName evidence="8">Sterile alpha motif domain containing 1b</fullName>
    </submittedName>
</protein>
<keyword evidence="2" id="KW-0597">Phosphoprotein</keyword>
<feature type="region of interest" description="Disordered" evidence="5">
    <location>
        <begin position="260"/>
        <end position="312"/>
    </location>
</feature>
<evidence type="ECO:0000256" key="3">
    <source>
        <dbReference type="ARBA" id="ARBA00022853"/>
    </source>
</evidence>
<feature type="region of interest" description="Disordered" evidence="5">
    <location>
        <begin position="190"/>
        <end position="219"/>
    </location>
</feature>
<feature type="domain" description="SAM" evidence="6">
    <location>
        <begin position="386"/>
        <end position="434"/>
    </location>
</feature>
<dbReference type="Pfam" id="PF24971">
    <property type="entry name" value="SAMD1_SHD"/>
    <property type="match status" value="1"/>
</dbReference>
<organism evidence="8 9">
    <name type="scientific">Amphiprion percula</name>
    <name type="common">Orange clownfish</name>
    <name type="synonym">Lutjanus percula</name>
    <dbReference type="NCBI Taxonomy" id="161767"/>
    <lineage>
        <taxon>Eukaryota</taxon>
        <taxon>Metazoa</taxon>
        <taxon>Chordata</taxon>
        <taxon>Craniata</taxon>
        <taxon>Vertebrata</taxon>
        <taxon>Euteleostomi</taxon>
        <taxon>Actinopterygii</taxon>
        <taxon>Neopterygii</taxon>
        <taxon>Teleostei</taxon>
        <taxon>Neoteleostei</taxon>
        <taxon>Acanthomorphata</taxon>
        <taxon>Ovalentaria</taxon>
        <taxon>Pomacentridae</taxon>
        <taxon>Amphiprion</taxon>
    </lineage>
</organism>
<keyword evidence="4" id="KW-0539">Nucleus</keyword>
<proteinExistence type="predicted"/>
<dbReference type="InterPro" id="IPR013761">
    <property type="entry name" value="SAM/pointed_sf"/>
</dbReference>
<dbReference type="STRING" id="161767.ENSAPEP00000010567"/>
<feature type="region of interest" description="Disordered" evidence="5">
    <location>
        <begin position="1"/>
        <end position="25"/>
    </location>
</feature>
<dbReference type="AlphaFoldDB" id="A0A3P8SEJ9"/>
<dbReference type="InterPro" id="IPR050548">
    <property type="entry name" value="PcG_chromatin_remod_factors"/>
</dbReference>
<dbReference type="GO" id="GO:0006325">
    <property type="term" value="P:chromatin organization"/>
    <property type="evidence" value="ECO:0007669"/>
    <property type="project" value="UniProtKB-KW"/>
</dbReference>
<evidence type="ECO:0000259" key="6">
    <source>
        <dbReference type="PROSITE" id="PS50105"/>
    </source>
</evidence>
<evidence type="ECO:0000256" key="4">
    <source>
        <dbReference type="ARBA" id="ARBA00023242"/>
    </source>
</evidence>
<evidence type="ECO:0000313" key="9">
    <source>
        <dbReference type="Proteomes" id="UP000265080"/>
    </source>
</evidence>
<dbReference type="GO" id="GO:0005634">
    <property type="term" value="C:nucleus"/>
    <property type="evidence" value="ECO:0007669"/>
    <property type="project" value="UniProtKB-SubCell"/>
</dbReference>
<dbReference type="GeneTree" id="ENSGT00530000063936"/>
<dbReference type="Pfam" id="PF21524">
    <property type="entry name" value="SAMD1_WH"/>
    <property type="match status" value="1"/>
</dbReference>
<name>A0A3P8SEJ9_AMPPE</name>
<dbReference type="GO" id="GO:0003682">
    <property type="term" value="F:chromatin binding"/>
    <property type="evidence" value="ECO:0007669"/>
    <property type="project" value="TreeGrafter"/>
</dbReference>
<dbReference type="GO" id="GO:0042393">
    <property type="term" value="F:histone binding"/>
    <property type="evidence" value="ECO:0007669"/>
    <property type="project" value="TreeGrafter"/>
</dbReference>
<dbReference type="SMART" id="SM00454">
    <property type="entry name" value="SAM"/>
    <property type="match status" value="1"/>
</dbReference>
<keyword evidence="9" id="KW-1185">Reference proteome</keyword>
<dbReference type="Proteomes" id="UP000265080">
    <property type="component" value="Chromosome 3"/>
</dbReference>
<comment type="subcellular location">
    <subcellularLocation>
        <location evidence="1">Nucleus</location>
    </subcellularLocation>
</comment>
<dbReference type="PANTHER" id="PTHR12247:SF139">
    <property type="entry name" value="ATHERIN-RELATED"/>
    <property type="match status" value="1"/>
</dbReference>
<reference evidence="8" key="2">
    <citation type="submission" date="2025-08" db="UniProtKB">
        <authorList>
            <consortium name="Ensembl"/>
        </authorList>
    </citation>
    <scope>IDENTIFICATION</scope>
</reference>
<reference evidence="8" key="3">
    <citation type="submission" date="2025-09" db="UniProtKB">
        <authorList>
            <consortium name="Ensembl"/>
        </authorList>
    </citation>
    <scope>IDENTIFICATION</scope>
</reference>
<feature type="compositionally biased region" description="Acidic residues" evidence="5">
    <location>
        <begin position="282"/>
        <end position="291"/>
    </location>
</feature>
<sequence length="457" mass="50917">RHKERVLSPVQSQAPATTKEEKWRKMSEPNKYREWILETIDSLRSRKARPDLERICRMVRRRHGSDPDRTRTELEKLIQEQTVLKVSYKGSISYRNAAKVERRTRSPAQIPALKHQAATPARSSSLPPARVAETVVAQQRAALSGAARGKARRPLWATEQAHTTVGMPAGQRGAELMQLARGRSPVCPELTTGAKLAPGASTASSSTRDRSRFQERLSEEKLTRGKVKVVMEREVARGRLRRTRCGNITLPLRGTVVEERKNASADRLARSALGEEERRENEEEMEMEEDDPRSSDEEGGLSPVAMTTEPGLIEKTTEDAEIQAASKQESSLHQLQQGGKGVCARMYGAVEKYFISSCLLLFSAAVFSHLSRLIKSEGASGSLVDWTVSDVVSYFTAAGFPEQAAAFRTQEIDGKSLLLMQRNDVLTGLSIRLGPALKIYERHVKVLQKTHFEDDDC</sequence>
<feature type="compositionally biased region" description="Basic and acidic residues" evidence="5">
    <location>
        <begin position="260"/>
        <end position="281"/>
    </location>
</feature>
<dbReference type="PROSITE" id="PS52014">
    <property type="entry name" value="SAMD1_WH"/>
    <property type="match status" value="1"/>
</dbReference>
<evidence type="ECO:0000256" key="1">
    <source>
        <dbReference type="ARBA" id="ARBA00004123"/>
    </source>
</evidence>
<feature type="compositionally biased region" description="Basic and acidic residues" evidence="5">
    <location>
        <begin position="207"/>
        <end position="219"/>
    </location>
</feature>
<reference evidence="8 9" key="1">
    <citation type="submission" date="2018-03" db="EMBL/GenBank/DDBJ databases">
        <title>Finding Nemo's genes: A chromosome-scale reference assembly of the genome of the orange clownfish Amphiprion percula.</title>
        <authorList>
            <person name="Lehmann R."/>
        </authorList>
    </citation>
    <scope>NUCLEOTIDE SEQUENCE</scope>
</reference>
<dbReference type="GO" id="GO:0045892">
    <property type="term" value="P:negative regulation of DNA-templated transcription"/>
    <property type="evidence" value="ECO:0007669"/>
    <property type="project" value="TreeGrafter"/>
</dbReference>
<feature type="domain" description="SAMD1-like winged helix (WH)" evidence="7">
    <location>
        <begin position="24"/>
        <end position="100"/>
    </location>
</feature>
<dbReference type="SUPFAM" id="SSF47769">
    <property type="entry name" value="SAM/Pointed domain"/>
    <property type="match status" value="1"/>
</dbReference>
<dbReference type="PROSITE" id="PS50105">
    <property type="entry name" value="SAM_DOMAIN"/>
    <property type="match status" value="1"/>
</dbReference>
<dbReference type="OMA" id="SPRYQEW"/>
<evidence type="ECO:0000256" key="5">
    <source>
        <dbReference type="SAM" id="MobiDB-lite"/>
    </source>
</evidence>
<evidence type="ECO:0000256" key="2">
    <source>
        <dbReference type="ARBA" id="ARBA00022553"/>
    </source>
</evidence>
<dbReference type="Pfam" id="PF00536">
    <property type="entry name" value="SAM_1"/>
    <property type="match status" value="1"/>
</dbReference>
<dbReference type="CDD" id="cd09583">
    <property type="entry name" value="SAM_Atherin-like"/>
    <property type="match status" value="1"/>
</dbReference>
<dbReference type="PANTHER" id="PTHR12247">
    <property type="entry name" value="POLYCOMB GROUP PROTEIN"/>
    <property type="match status" value="1"/>
</dbReference>
<keyword evidence="3" id="KW-0156">Chromatin regulator</keyword>
<evidence type="ECO:0000313" key="8">
    <source>
        <dbReference type="Ensembl" id="ENSAPEP00000010567.1"/>
    </source>
</evidence>
<dbReference type="InterPro" id="IPR056983">
    <property type="entry name" value="SAMD1-like_SHD"/>
</dbReference>
<evidence type="ECO:0000259" key="7">
    <source>
        <dbReference type="PROSITE" id="PS52014"/>
    </source>
</evidence>
<dbReference type="Ensembl" id="ENSAPET00000010849.1">
    <property type="protein sequence ID" value="ENSAPEP00000010567.1"/>
    <property type="gene ID" value="ENSAPEG00000007542.1"/>
</dbReference>
<dbReference type="InterPro" id="IPR001660">
    <property type="entry name" value="SAM"/>
</dbReference>
<dbReference type="Gene3D" id="1.10.150.50">
    <property type="entry name" value="Transcription Factor, Ets-1"/>
    <property type="match status" value="1"/>
</dbReference>
<dbReference type="GO" id="GO:0003677">
    <property type="term" value="F:DNA binding"/>
    <property type="evidence" value="ECO:0007669"/>
    <property type="project" value="InterPro"/>
</dbReference>
<feature type="region of interest" description="Disordered" evidence="5">
    <location>
        <begin position="99"/>
        <end position="128"/>
    </location>
</feature>
<dbReference type="InterPro" id="IPR048589">
    <property type="entry name" value="SAMD1-like_WH"/>
</dbReference>
<accession>A0A3P8SEJ9</accession>